<comment type="caution">
    <text evidence="3">The sequence shown here is derived from an EMBL/GenBank/DDBJ whole genome shotgun (WGS) entry which is preliminary data.</text>
</comment>
<dbReference type="Gene3D" id="1.20.1280.50">
    <property type="match status" value="1"/>
</dbReference>
<gene>
    <name evidence="3" type="ORF">Cgig2_014564</name>
</gene>
<evidence type="ECO:0000313" key="3">
    <source>
        <dbReference type="EMBL" id="KAJ8452801.1"/>
    </source>
</evidence>
<dbReference type="PANTHER" id="PTHR34145">
    <property type="entry name" value="OS02G0105600 PROTEIN"/>
    <property type="match status" value="1"/>
</dbReference>
<evidence type="ECO:0008006" key="5">
    <source>
        <dbReference type="Google" id="ProtNLM"/>
    </source>
</evidence>
<dbReference type="CDD" id="cd22160">
    <property type="entry name" value="F-box_AtFBL13-like"/>
    <property type="match status" value="1"/>
</dbReference>
<dbReference type="Pfam" id="PF23622">
    <property type="entry name" value="LRR_At1g61320_AtMIF1"/>
    <property type="match status" value="1"/>
</dbReference>
<reference evidence="3" key="1">
    <citation type="submission" date="2022-04" db="EMBL/GenBank/DDBJ databases">
        <title>Carnegiea gigantea Genome sequencing and assembly v2.</title>
        <authorList>
            <person name="Copetti D."/>
            <person name="Sanderson M.J."/>
            <person name="Burquez A."/>
            <person name="Wojciechowski M.F."/>
        </authorList>
    </citation>
    <scope>NUCLEOTIDE SEQUENCE</scope>
    <source>
        <strain evidence="3">SGP5-SGP5p</strain>
        <tissue evidence="3">Aerial part</tissue>
    </source>
</reference>
<dbReference type="Pfam" id="PF00646">
    <property type="entry name" value="F-box"/>
    <property type="match status" value="1"/>
</dbReference>
<dbReference type="AlphaFoldDB" id="A0A9Q1KXT7"/>
<dbReference type="Proteomes" id="UP001153076">
    <property type="component" value="Unassembled WGS sequence"/>
</dbReference>
<sequence length="583" mass="66807">MSNSTLCTLQCKEHNQGQDCISKLPDEIIVSILSFMDLKGSARTSVLSRTWRYLWTNVADLNFDASNMMFKNPHLFDQIFAKDKFSRNVNQVVSLHRKGISINKFRVCFLLDKDHASHIDEWVKFALSKRVKTLELDFFWVKFALSKRVKHPKLHFFCDISNYYPLGRHELVEHLTYEDGMRSLTTLHLSCVHVIGDVLEFILSRCSLERLSISFSYGLERLSIKKPSLKYLKIQWCFGLNELELDARELVYPGDLALNFAGFPNLKYLELKVFAEQYNHDTLVACMCLAQGCPSLLELKLKVTWERLKVEWKFNDHELGIEADTESKGPETRIATYTCSDEAKCIDHYDEEDDEEEEGGMNFEMKLNHWAKEAKRSPKSTLPNLISFEFVGFTGNDTDVKLVMHIVEAAPNLRAICLNSTPLYSVCCNHRREASKKLARKLAMAAHIAYNYVPVVVLSRFYRDLFPKPELASPFLAIQVTCEQLDLDLEFNEYELGSEDDEDIASEESTAGTWCDCLDIANIDNNKGVCSEMKLVHWARQVKHGPNTVPNLSSFELVGFVGIEHDVSHDDGHPTDIWKEPAT</sequence>
<dbReference type="SUPFAM" id="SSF81383">
    <property type="entry name" value="F-box domain"/>
    <property type="match status" value="1"/>
</dbReference>
<protein>
    <recommendedName>
        <fullName evidence="5">F-box domain-containing protein</fullName>
    </recommendedName>
</protein>
<dbReference type="EMBL" id="JAKOGI010000002">
    <property type="protein sequence ID" value="KAJ8452801.1"/>
    <property type="molecule type" value="Genomic_DNA"/>
</dbReference>
<dbReference type="InterPro" id="IPR053781">
    <property type="entry name" value="F-box_AtFBL13-like"/>
</dbReference>
<dbReference type="PANTHER" id="PTHR34145:SF28">
    <property type="entry name" value="F-BOX DOMAIN-CONTAINING PROTEIN"/>
    <property type="match status" value="1"/>
</dbReference>
<accession>A0A9Q1KXT7</accession>
<keyword evidence="4" id="KW-1185">Reference proteome</keyword>
<dbReference type="SUPFAM" id="SSF52047">
    <property type="entry name" value="RNI-like"/>
    <property type="match status" value="1"/>
</dbReference>
<dbReference type="Gene3D" id="3.80.10.10">
    <property type="entry name" value="Ribonuclease Inhibitor"/>
    <property type="match status" value="1"/>
</dbReference>
<dbReference type="InterPro" id="IPR001810">
    <property type="entry name" value="F-box_dom"/>
</dbReference>
<proteinExistence type="predicted"/>
<dbReference type="OrthoDB" id="613853at2759"/>
<organism evidence="3 4">
    <name type="scientific">Carnegiea gigantea</name>
    <dbReference type="NCBI Taxonomy" id="171969"/>
    <lineage>
        <taxon>Eukaryota</taxon>
        <taxon>Viridiplantae</taxon>
        <taxon>Streptophyta</taxon>
        <taxon>Embryophyta</taxon>
        <taxon>Tracheophyta</taxon>
        <taxon>Spermatophyta</taxon>
        <taxon>Magnoliopsida</taxon>
        <taxon>eudicotyledons</taxon>
        <taxon>Gunneridae</taxon>
        <taxon>Pentapetalae</taxon>
        <taxon>Caryophyllales</taxon>
        <taxon>Cactineae</taxon>
        <taxon>Cactaceae</taxon>
        <taxon>Cactoideae</taxon>
        <taxon>Echinocereeae</taxon>
        <taxon>Carnegiea</taxon>
    </lineage>
</organism>
<name>A0A9Q1KXT7_9CARY</name>
<evidence type="ECO:0000313" key="4">
    <source>
        <dbReference type="Proteomes" id="UP001153076"/>
    </source>
</evidence>
<feature type="domain" description="At1g61320/AtMIF1 LRR" evidence="2">
    <location>
        <begin position="99"/>
        <end position="250"/>
    </location>
</feature>
<dbReference type="InterPro" id="IPR036047">
    <property type="entry name" value="F-box-like_dom_sf"/>
</dbReference>
<evidence type="ECO:0000259" key="2">
    <source>
        <dbReference type="Pfam" id="PF23622"/>
    </source>
</evidence>
<dbReference type="InterPro" id="IPR055357">
    <property type="entry name" value="LRR_At1g61320_AtMIF1"/>
</dbReference>
<dbReference type="InterPro" id="IPR032675">
    <property type="entry name" value="LRR_dom_sf"/>
</dbReference>
<dbReference type="InterPro" id="IPR053772">
    <property type="entry name" value="At1g61320/At1g61330-like"/>
</dbReference>
<feature type="domain" description="F-box" evidence="1">
    <location>
        <begin position="21"/>
        <end position="58"/>
    </location>
</feature>
<evidence type="ECO:0000259" key="1">
    <source>
        <dbReference type="Pfam" id="PF00646"/>
    </source>
</evidence>